<dbReference type="InterPro" id="IPR023210">
    <property type="entry name" value="NADP_OxRdtase_dom"/>
</dbReference>
<organism evidence="3 4">
    <name type="scientific">Phytomonospora endophytica</name>
    <dbReference type="NCBI Taxonomy" id="714109"/>
    <lineage>
        <taxon>Bacteria</taxon>
        <taxon>Bacillati</taxon>
        <taxon>Actinomycetota</taxon>
        <taxon>Actinomycetes</taxon>
        <taxon>Micromonosporales</taxon>
        <taxon>Micromonosporaceae</taxon>
        <taxon>Phytomonospora</taxon>
    </lineage>
</organism>
<dbReference type="GO" id="GO:0016491">
    <property type="term" value="F:oxidoreductase activity"/>
    <property type="evidence" value="ECO:0007669"/>
    <property type="project" value="UniProtKB-KW"/>
</dbReference>
<dbReference type="PANTHER" id="PTHR43364">
    <property type="entry name" value="NADH-SPECIFIC METHYLGLYOXAL REDUCTASE-RELATED"/>
    <property type="match status" value="1"/>
</dbReference>
<dbReference type="Pfam" id="PF00248">
    <property type="entry name" value="Aldo_ket_red"/>
    <property type="match status" value="1"/>
</dbReference>
<gene>
    <name evidence="3" type="ORF">HNR73_007286</name>
</gene>
<dbReference type="PANTHER" id="PTHR43364:SF4">
    <property type="entry name" value="NAD(P)-LINKED OXIDOREDUCTASE SUPERFAMILY PROTEIN"/>
    <property type="match status" value="1"/>
</dbReference>
<dbReference type="GO" id="GO:0005829">
    <property type="term" value="C:cytosol"/>
    <property type="evidence" value="ECO:0007669"/>
    <property type="project" value="UniProtKB-ARBA"/>
</dbReference>
<accession>A0A841FQ17</accession>
<sequence>MDYTRLGNSGLTVSRVCLGMMSFGDPARSAWALREPEAEPLVRAAVEGGVTFFDTANVYSTGASEVVTGRLLRKLFARRSDYVLATKVGLPMSDRPNDGGLSRKHVFDSVDASLRRLGTDHVDLFQIHRLDPHTPVEEVMATLHDVVRSGKARYIGASSMAAWEFAKLQHTAERHGFTAFVSMQNHYNLAYREEEREMLPLCADQGVGVIPWSPLARGLLARPFDAETTTRAQNDFGLTLRYGNVDMKPVVDAVTTVAAARGLPQAQIALAWLLHQADVTAPIVGATRLGHVTDALAGAGVSLDDDELAALEAPYRPLPPIGVETRQGRRNA</sequence>
<dbReference type="FunFam" id="3.20.20.100:FF:000004">
    <property type="entry name" value="Oxidoreductase, aldo/keto reductase"/>
    <property type="match status" value="1"/>
</dbReference>
<feature type="domain" description="NADP-dependent oxidoreductase" evidence="2">
    <location>
        <begin position="16"/>
        <end position="313"/>
    </location>
</feature>
<dbReference type="Proteomes" id="UP000548476">
    <property type="component" value="Unassembled WGS sequence"/>
</dbReference>
<keyword evidence="4" id="KW-1185">Reference proteome</keyword>
<dbReference type="EMBL" id="JACHGT010000022">
    <property type="protein sequence ID" value="MBB6039391.1"/>
    <property type="molecule type" value="Genomic_DNA"/>
</dbReference>
<reference evidence="3 4" key="1">
    <citation type="submission" date="2020-08" db="EMBL/GenBank/DDBJ databases">
        <title>Genomic Encyclopedia of Type Strains, Phase IV (KMG-IV): sequencing the most valuable type-strain genomes for metagenomic binning, comparative biology and taxonomic classification.</title>
        <authorList>
            <person name="Goeker M."/>
        </authorList>
    </citation>
    <scope>NUCLEOTIDE SEQUENCE [LARGE SCALE GENOMIC DNA]</scope>
    <source>
        <strain evidence="3 4">YIM 65646</strain>
    </source>
</reference>
<comment type="caution">
    <text evidence="3">The sequence shown here is derived from an EMBL/GenBank/DDBJ whole genome shotgun (WGS) entry which is preliminary data.</text>
</comment>
<keyword evidence="1" id="KW-0560">Oxidoreductase</keyword>
<dbReference type="InterPro" id="IPR036812">
    <property type="entry name" value="NAD(P)_OxRdtase_dom_sf"/>
</dbReference>
<dbReference type="CDD" id="cd19079">
    <property type="entry name" value="AKR_EcYajO-like"/>
    <property type="match status" value="1"/>
</dbReference>
<evidence type="ECO:0000259" key="2">
    <source>
        <dbReference type="Pfam" id="PF00248"/>
    </source>
</evidence>
<dbReference type="SUPFAM" id="SSF51430">
    <property type="entry name" value="NAD(P)-linked oxidoreductase"/>
    <property type="match status" value="1"/>
</dbReference>
<evidence type="ECO:0000313" key="4">
    <source>
        <dbReference type="Proteomes" id="UP000548476"/>
    </source>
</evidence>
<dbReference type="Gene3D" id="3.20.20.100">
    <property type="entry name" value="NADP-dependent oxidoreductase domain"/>
    <property type="match status" value="1"/>
</dbReference>
<dbReference type="RefSeq" id="WP_184792481.1">
    <property type="nucleotide sequence ID" value="NZ_BONT01000084.1"/>
</dbReference>
<dbReference type="AlphaFoldDB" id="A0A841FQ17"/>
<evidence type="ECO:0000313" key="3">
    <source>
        <dbReference type="EMBL" id="MBB6039391.1"/>
    </source>
</evidence>
<dbReference type="InterPro" id="IPR050523">
    <property type="entry name" value="AKR_Detox_Biosynth"/>
</dbReference>
<evidence type="ECO:0000256" key="1">
    <source>
        <dbReference type="ARBA" id="ARBA00023002"/>
    </source>
</evidence>
<proteinExistence type="predicted"/>
<protein>
    <submittedName>
        <fullName evidence="3">Aryl-alcohol dehydrogenase-like predicted oxidoreductase</fullName>
    </submittedName>
</protein>
<name>A0A841FQ17_9ACTN</name>